<keyword evidence="2" id="KW-0812">Transmembrane</keyword>
<feature type="region of interest" description="Disordered" evidence="1">
    <location>
        <begin position="353"/>
        <end position="399"/>
    </location>
</feature>
<proteinExistence type="predicted"/>
<feature type="transmembrane region" description="Helical" evidence="2">
    <location>
        <begin position="148"/>
        <end position="171"/>
    </location>
</feature>
<protein>
    <submittedName>
        <fullName evidence="3">Uncharacterized protein</fullName>
    </submittedName>
</protein>
<evidence type="ECO:0000256" key="1">
    <source>
        <dbReference type="SAM" id="MobiDB-lite"/>
    </source>
</evidence>
<gene>
    <name evidence="3" type="ORF">ATL42_0287</name>
</gene>
<dbReference type="OrthoDB" id="5185521at2"/>
<evidence type="ECO:0000313" key="3">
    <source>
        <dbReference type="EMBL" id="PFG32448.1"/>
    </source>
</evidence>
<dbReference type="EMBL" id="PDJG01000001">
    <property type="protein sequence ID" value="PFG32448.1"/>
    <property type="molecule type" value="Genomic_DNA"/>
</dbReference>
<organism evidence="3 4">
    <name type="scientific">Sanguibacter antarcticus</name>
    <dbReference type="NCBI Taxonomy" id="372484"/>
    <lineage>
        <taxon>Bacteria</taxon>
        <taxon>Bacillati</taxon>
        <taxon>Actinomycetota</taxon>
        <taxon>Actinomycetes</taxon>
        <taxon>Micrococcales</taxon>
        <taxon>Sanguibacteraceae</taxon>
        <taxon>Sanguibacter</taxon>
    </lineage>
</organism>
<dbReference type="Proteomes" id="UP000225548">
    <property type="component" value="Unassembled WGS sequence"/>
</dbReference>
<comment type="caution">
    <text evidence="3">The sequence shown here is derived from an EMBL/GenBank/DDBJ whole genome shotgun (WGS) entry which is preliminary data.</text>
</comment>
<evidence type="ECO:0000313" key="4">
    <source>
        <dbReference type="Proteomes" id="UP000225548"/>
    </source>
</evidence>
<reference evidence="3 4" key="1">
    <citation type="submission" date="2017-10" db="EMBL/GenBank/DDBJ databases">
        <title>Sequencing the genomes of 1000 actinobacteria strains.</title>
        <authorList>
            <person name="Klenk H.-P."/>
        </authorList>
    </citation>
    <scope>NUCLEOTIDE SEQUENCE [LARGE SCALE GENOMIC DNA]</scope>
    <source>
        <strain evidence="3 4">DSM 18966</strain>
    </source>
</reference>
<evidence type="ECO:0000256" key="2">
    <source>
        <dbReference type="SAM" id="Phobius"/>
    </source>
</evidence>
<dbReference type="AlphaFoldDB" id="A0A2A9E0I3"/>
<keyword evidence="2" id="KW-0472">Membrane</keyword>
<accession>A0A2A9E0I3</accession>
<name>A0A2A9E0I3_9MICO</name>
<sequence>MTTAVLINHVAAYAAAVREHLADLGPEQVDDLTDGLEADLAEALDDPTRPITGETPLVTRSGTMEPVAAGAPTGSRAPDPGLTCVLDLTARFGSPEAYAEELRSAAGLPVVVPTRSSRRRPVQALRRRVARMVERITSHRRWPAVREFLVSLRSAWWVARGWALFTVATVVTGKDIAFAPQDLSALVLLLVLVVASVQYGRGLWAPPRRAAGVFTALSVLAIVVLPFAAASQWGRPEVTSSVEYSVQQVLPEDGVYLDGEPVKNLFVYGPDGEFLDGARIVDDEGRPVGLADTSSFYDPEEDLSWYWEPRVDAQGRDVWNAYPVPMWNNLDATWIDDRGWVLPDGVHGSAPVQPFSQLFPLAPSPGTTTADPSDPATDTTDPAVDPTDVTEDGAAPSAP</sequence>
<feature type="compositionally biased region" description="Low complexity" evidence="1">
    <location>
        <begin position="364"/>
        <end position="387"/>
    </location>
</feature>
<feature type="transmembrane region" description="Helical" evidence="2">
    <location>
        <begin position="212"/>
        <end position="233"/>
    </location>
</feature>
<keyword evidence="4" id="KW-1185">Reference proteome</keyword>
<keyword evidence="2" id="KW-1133">Transmembrane helix</keyword>
<dbReference type="RefSeq" id="WP_098453816.1">
    <property type="nucleotide sequence ID" value="NZ_PDJG01000001.1"/>
</dbReference>
<feature type="transmembrane region" description="Helical" evidence="2">
    <location>
        <begin position="183"/>
        <end position="200"/>
    </location>
</feature>